<evidence type="ECO:0000256" key="4">
    <source>
        <dbReference type="ARBA" id="ARBA00022729"/>
    </source>
</evidence>
<evidence type="ECO:0000256" key="1">
    <source>
        <dbReference type="ARBA" id="ARBA00004193"/>
    </source>
</evidence>
<name>D5XF43_THEPJ</name>
<evidence type="ECO:0000259" key="8">
    <source>
        <dbReference type="Pfam" id="PF02608"/>
    </source>
</evidence>
<dbReference type="RefSeq" id="WP_013120281.1">
    <property type="nucleotide sequence ID" value="NC_014152.1"/>
</dbReference>
<dbReference type="OrthoDB" id="9769871at2"/>
<dbReference type="KEGG" id="tjr:TherJR_1407"/>
<keyword evidence="5" id="KW-0472">Membrane</keyword>
<feature type="compositionally biased region" description="Polar residues" evidence="7">
    <location>
        <begin position="440"/>
        <end position="457"/>
    </location>
</feature>
<feature type="compositionally biased region" description="Gly residues" evidence="7">
    <location>
        <begin position="458"/>
        <end position="468"/>
    </location>
</feature>
<gene>
    <name evidence="9" type="ordered locus">TherJR_1407</name>
</gene>
<keyword evidence="3" id="KW-1003">Cell membrane</keyword>
<protein>
    <submittedName>
        <fullName evidence="9">Basic membrane lipoprotein</fullName>
    </submittedName>
</protein>
<dbReference type="SUPFAM" id="SSF53822">
    <property type="entry name" value="Periplasmic binding protein-like I"/>
    <property type="match status" value="1"/>
</dbReference>
<dbReference type="AlphaFoldDB" id="D5XF43"/>
<evidence type="ECO:0000256" key="7">
    <source>
        <dbReference type="SAM" id="MobiDB-lite"/>
    </source>
</evidence>
<feature type="region of interest" description="Disordered" evidence="7">
    <location>
        <begin position="353"/>
        <end position="468"/>
    </location>
</feature>
<feature type="compositionally biased region" description="Polar residues" evidence="7">
    <location>
        <begin position="375"/>
        <end position="389"/>
    </location>
</feature>
<comment type="similarity">
    <text evidence="2">Belongs to the BMP lipoprotein family.</text>
</comment>
<feature type="compositionally biased region" description="Low complexity" evidence="7">
    <location>
        <begin position="425"/>
        <end position="439"/>
    </location>
</feature>
<dbReference type="InterPro" id="IPR050957">
    <property type="entry name" value="BMP_lipoprotein"/>
</dbReference>
<dbReference type="CDD" id="cd06354">
    <property type="entry name" value="PBP1_PrnA-like"/>
    <property type="match status" value="1"/>
</dbReference>
<evidence type="ECO:0000256" key="5">
    <source>
        <dbReference type="ARBA" id="ARBA00023136"/>
    </source>
</evidence>
<dbReference type="STRING" id="635013.TherJR_1407"/>
<sequence>MGKKICTVLVFTLLAILITGCVRNGEKMPASLGSKGTPKSFQVGVVLGMPGRGGQWLGSSAAAGMKKAEEELGIEYKALNQGDLVDDVESLRYFAENEYDLVIAVGPQMAKSLNQVAEQFKDIRFVIIDDVVNQPNVTSVIFNEEHGGFLAGAAAASLTKTNRVGFIGGSQMDEEETRYQSGFLKGIQYINSSEGKSVKAYVSYAGVFADALVNPEKGKQLAYLQYSNGADIIFQVAGQTGNGVYTAAKEARKFVIGNDAKQAEAAPWNSYGVTVKRVDYAVYSIVKAAYAQKLKPGVVIYGMNNQGMDYVNSSAVPPEVAGKINLVKAGLAKGSINLEKIVVAGDLQLKLPEPGAAPQNLPPAQGQPGLGSSGNGQSRPKANSGTGRNQKTKPEGNGGNGSNSGQPAGGGALPTGQQQPVTPNQSQTSTPGQSQTGTPNQSGGLTGEASQPSTDNQIGGGTEAGIYR</sequence>
<dbReference type="InterPro" id="IPR003760">
    <property type="entry name" value="PnrA-like"/>
</dbReference>
<evidence type="ECO:0000256" key="3">
    <source>
        <dbReference type="ARBA" id="ARBA00022475"/>
    </source>
</evidence>
<dbReference type="eggNOG" id="COG1744">
    <property type="taxonomic scope" value="Bacteria"/>
</dbReference>
<comment type="subcellular location">
    <subcellularLocation>
        <location evidence="1">Cell membrane</location>
        <topology evidence="1">Lipid-anchor</topology>
    </subcellularLocation>
</comment>
<organism evidence="9 10">
    <name type="scientific">Thermincola potens (strain JR)</name>
    <dbReference type="NCBI Taxonomy" id="635013"/>
    <lineage>
        <taxon>Bacteria</taxon>
        <taxon>Bacillati</taxon>
        <taxon>Bacillota</taxon>
        <taxon>Clostridia</taxon>
        <taxon>Eubacteriales</taxon>
        <taxon>Thermincolaceae</taxon>
        <taxon>Thermincola</taxon>
    </lineage>
</organism>
<dbReference type="Gene3D" id="3.40.50.2300">
    <property type="match status" value="2"/>
</dbReference>
<dbReference type="EMBL" id="CP002028">
    <property type="protein sequence ID" value="ADG82264.1"/>
    <property type="molecule type" value="Genomic_DNA"/>
</dbReference>
<proteinExistence type="inferred from homology"/>
<dbReference type="HOGENOM" id="CLU_038813_0_0_9"/>
<dbReference type="InterPro" id="IPR028082">
    <property type="entry name" value="Peripla_BP_I"/>
</dbReference>
<dbReference type="GO" id="GO:0005886">
    <property type="term" value="C:plasma membrane"/>
    <property type="evidence" value="ECO:0007669"/>
    <property type="project" value="UniProtKB-SubCell"/>
</dbReference>
<keyword evidence="6 9" id="KW-0449">Lipoprotein</keyword>
<accession>D5XF43</accession>
<dbReference type="PANTHER" id="PTHR34296">
    <property type="entry name" value="TRANSCRIPTIONAL ACTIVATOR PROTEIN MED"/>
    <property type="match status" value="1"/>
</dbReference>
<evidence type="ECO:0000313" key="10">
    <source>
        <dbReference type="Proteomes" id="UP000002377"/>
    </source>
</evidence>
<dbReference type="PANTHER" id="PTHR34296:SF2">
    <property type="entry name" value="ABC TRANSPORTER GUANOSINE-BINDING PROTEIN NUPN"/>
    <property type="match status" value="1"/>
</dbReference>
<dbReference type="Proteomes" id="UP000002377">
    <property type="component" value="Chromosome"/>
</dbReference>
<evidence type="ECO:0000256" key="2">
    <source>
        <dbReference type="ARBA" id="ARBA00008610"/>
    </source>
</evidence>
<evidence type="ECO:0000256" key="6">
    <source>
        <dbReference type="ARBA" id="ARBA00023288"/>
    </source>
</evidence>
<evidence type="ECO:0000313" key="9">
    <source>
        <dbReference type="EMBL" id="ADG82264.1"/>
    </source>
</evidence>
<keyword evidence="4" id="KW-0732">Signal</keyword>
<reference evidence="9 10" key="1">
    <citation type="submission" date="2010-05" db="EMBL/GenBank/DDBJ databases">
        <title>Complete sequence of Thermincola sp. JR.</title>
        <authorList>
            <consortium name="US DOE Joint Genome Institute"/>
            <person name="Lucas S."/>
            <person name="Copeland A."/>
            <person name="Lapidus A."/>
            <person name="Cheng J.-F."/>
            <person name="Bruce D."/>
            <person name="Goodwin L."/>
            <person name="Pitluck S."/>
            <person name="Chertkov O."/>
            <person name="Detter J.C."/>
            <person name="Han C."/>
            <person name="Tapia R."/>
            <person name="Land M."/>
            <person name="Hauser L."/>
            <person name="Kyrpides N."/>
            <person name="Mikhailova N."/>
            <person name="Hazen T.C."/>
            <person name="Woyke T."/>
        </authorList>
    </citation>
    <scope>NUCLEOTIDE SEQUENCE [LARGE SCALE GENOMIC DNA]</scope>
    <source>
        <strain evidence="9 10">JR</strain>
    </source>
</reference>
<dbReference type="Pfam" id="PF02608">
    <property type="entry name" value="Bmp"/>
    <property type="match status" value="1"/>
</dbReference>
<feature type="domain" description="ABC transporter substrate-binding protein PnrA-like" evidence="8">
    <location>
        <begin position="59"/>
        <end position="311"/>
    </location>
</feature>
<feature type="compositionally biased region" description="Polar residues" evidence="7">
    <location>
        <begin position="415"/>
        <end position="424"/>
    </location>
</feature>
<keyword evidence="10" id="KW-1185">Reference proteome</keyword>
<dbReference type="PROSITE" id="PS51257">
    <property type="entry name" value="PROKAR_LIPOPROTEIN"/>
    <property type="match status" value="1"/>
</dbReference>
<feature type="compositionally biased region" description="Gly residues" evidence="7">
    <location>
        <begin position="396"/>
        <end position="413"/>
    </location>
</feature>